<feature type="region of interest" description="Disordered" evidence="1">
    <location>
        <begin position="199"/>
        <end position="259"/>
    </location>
</feature>
<gene>
    <name evidence="2" type="ORF">BN1204_016190</name>
</gene>
<proteinExistence type="predicted"/>
<dbReference type="EMBL" id="LN714480">
    <property type="protein sequence ID" value="CEL65785.1"/>
    <property type="molecule type" value="Genomic_DNA"/>
</dbReference>
<evidence type="ECO:0000313" key="2">
    <source>
        <dbReference type="EMBL" id="CEL65785.1"/>
    </source>
</evidence>
<sequence length="572" mass="60865">MWHCCLFIVKPIRKTSSVQVTVNRMTGKGFALLGFSLALATVVVGFSGAQQTRASPPGSAQINSPPIQPRTQATQPSGLQAQLPAQHPRVRTTGSHKGHIPRLPVRGEIASHIRATVVVQPAAISGRLDDGSFRGSQDDEETEDAEVTRNIGDAGPESQPTPESATAYEMGVSDKKHAASAGTTFFSTEKGAQVAEEKALRKQGEARGEVDTRTKRSDQINLPDSVKPEEPVREVKRLRRDGDDKETEDSGSLEEAEAPLAATEMIRMQEGQERNGASGYIHVPNTIRLENTSGKNETASTCCGIQEAETRTSIASLGMLYYYNPDSIRQFHTVSLLLPNGRTFLANVMSVVREPPPTEEHKHPKSVVRLSGGYTLTLSLDGVSLEDRNGSEVASWEAESVLYPVILEEVAIRDTAAVAPAQAGFAGAIPNSRSSTVPLAHAGARLRASIPRTQEEDRVSATSGRQADVGVASNIQTAATSVYHAGAVGGGETEPSASRERGRATAVRVLAVSRGNIGTVRISTTRSVAPGMSPFTCVFRTGIYGDYDPCNTPAVIAANFFTPLTASVIGGF</sequence>
<feature type="compositionally biased region" description="Basic and acidic residues" evidence="1">
    <location>
        <begin position="199"/>
        <end position="218"/>
    </location>
</feature>
<name>A0A0F7UAU5_NEOCL</name>
<organism evidence="2">
    <name type="scientific">Neospora caninum (strain Liverpool)</name>
    <dbReference type="NCBI Taxonomy" id="572307"/>
    <lineage>
        <taxon>Eukaryota</taxon>
        <taxon>Sar</taxon>
        <taxon>Alveolata</taxon>
        <taxon>Apicomplexa</taxon>
        <taxon>Conoidasida</taxon>
        <taxon>Coccidia</taxon>
        <taxon>Eucoccidiorida</taxon>
        <taxon>Eimeriorina</taxon>
        <taxon>Sarcocystidae</taxon>
        <taxon>Neospora</taxon>
    </lineage>
</organism>
<feature type="compositionally biased region" description="Acidic residues" evidence="1">
    <location>
        <begin position="244"/>
        <end position="257"/>
    </location>
</feature>
<evidence type="ECO:0000256" key="1">
    <source>
        <dbReference type="SAM" id="MobiDB-lite"/>
    </source>
</evidence>
<accession>A0A0F7UAU5</accession>
<feature type="region of interest" description="Disordered" evidence="1">
    <location>
        <begin position="127"/>
        <end position="168"/>
    </location>
</feature>
<feature type="region of interest" description="Disordered" evidence="1">
    <location>
        <begin position="50"/>
        <end position="81"/>
    </location>
</feature>
<dbReference type="AlphaFoldDB" id="A0A0F7UAU5"/>
<reference evidence="2" key="1">
    <citation type="journal article" date="2015" name="PLoS ONE">
        <title>Comprehensive Evaluation of Toxoplasma gondii VEG and Neospora caninum LIV Genomes with Tachyzoite Stage Transcriptome and Proteome Defines Novel Transcript Features.</title>
        <authorList>
            <person name="Ramaprasad A."/>
            <person name="Mourier T."/>
            <person name="Naeem R."/>
            <person name="Malas T.B."/>
            <person name="Moussa E."/>
            <person name="Panigrahi A."/>
            <person name="Vermont S.J."/>
            <person name="Otto T.D."/>
            <person name="Wastling J."/>
            <person name="Pain A."/>
        </authorList>
    </citation>
    <scope>NUCLEOTIDE SEQUENCE</scope>
    <source>
        <strain evidence="2">Liverpool</strain>
    </source>
</reference>
<protein>
    <submittedName>
        <fullName evidence="2">Uncharacterized protein</fullName>
    </submittedName>
</protein>
<feature type="compositionally biased region" description="Basic and acidic residues" evidence="1">
    <location>
        <begin position="226"/>
        <end position="243"/>
    </location>
</feature>
<feature type="compositionally biased region" description="Polar residues" evidence="1">
    <location>
        <begin position="50"/>
        <end position="80"/>
    </location>
</feature>